<evidence type="ECO:0000313" key="1">
    <source>
        <dbReference type="EMBL" id="EFH46084.1"/>
    </source>
</evidence>
<dbReference type="STRING" id="81972.D7ME44"/>
<reference evidence="2" key="1">
    <citation type="journal article" date="2011" name="Nat. Genet.">
        <title>The Arabidopsis lyrata genome sequence and the basis of rapid genome size change.</title>
        <authorList>
            <person name="Hu T.T."/>
            <person name="Pattyn P."/>
            <person name="Bakker E.G."/>
            <person name="Cao J."/>
            <person name="Cheng J.-F."/>
            <person name="Clark R.M."/>
            <person name="Fahlgren N."/>
            <person name="Fawcett J.A."/>
            <person name="Grimwood J."/>
            <person name="Gundlach H."/>
            <person name="Haberer G."/>
            <person name="Hollister J.D."/>
            <person name="Ossowski S."/>
            <person name="Ottilar R.P."/>
            <person name="Salamov A.A."/>
            <person name="Schneeberger K."/>
            <person name="Spannagl M."/>
            <person name="Wang X."/>
            <person name="Yang L."/>
            <person name="Nasrallah M.E."/>
            <person name="Bergelson J."/>
            <person name="Carrington J.C."/>
            <person name="Gaut B.S."/>
            <person name="Schmutz J."/>
            <person name="Mayer K.F.X."/>
            <person name="Van de Peer Y."/>
            <person name="Grigoriev I.V."/>
            <person name="Nordborg M."/>
            <person name="Weigel D."/>
            <person name="Guo Y.-L."/>
        </authorList>
    </citation>
    <scope>NUCLEOTIDE SEQUENCE [LARGE SCALE GENOMIC DNA]</scope>
    <source>
        <strain evidence="2">cv. MN47</strain>
    </source>
</reference>
<dbReference type="HOGENOM" id="CLU_1818447_0_0_1"/>
<evidence type="ECO:0000313" key="2">
    <source>
        <dbReference type="Proteomes" id="UP000008694"/>
    </source>
</evidence>
<sequence length="142" mass="15969">MRSSPSPKKACNRCAFYLAILHQCSDCKIRQTIVQIQENWFSAEHLIRRLLGPAEIVKQWIKGSFVGSMVARDRSDSSLEGGYSQCESLANEICSHESKRQPIPQRGQGKYLLRVTSQLKQMLIGQRRLSATTSIDVKSGQS</sequence>
<gene>
    <name evidence="1" type="ORF">ARALYDRAFT_914374</name>
</gene>
<dbReference type="eggNOG" id="KOG1849">
    <property type="taxonomic scope" value="Eukaryota"/>
</dbReference>
<dbReference type="AlphaFoldDB" id="D7ME44"/>
<name>D7ME44_ARALL</name>
<dbReference type="Gramene" id="scaffold_702116.1">
    <property type="protein sequence ID" value="scaffold_702116.1"/>
    <property type="gene ID" value="scaffold_702116.1"/>
</dbReference>
<proteinExistence type="predicted"/>
<dbReference type="Proteomes" id="UP000008694">
    <property type="component" value="Unassembled WGS sequence"/>
</dbReference>
<keyword evidence="2" id="KW-1185">Reference proteome</keyword>
<organism evidence="2">
    <name type="scientific">Arabidopsis lyrata subsp. lyrata</name>
    <name type="common">Lyre-leaved rock-cress</name>
    <dbReference type="NCBI Taxonomy" id="81972"/>
    <lineage>
        <taxon>Eukaryota</taxon>
        <taxon>Viridiplantae</taxon>
        <taxon>Streptophyta</taxon>
        <taxon>Embryophyta</taxon>
        <taxon>Tracheophyta</taxon>
        <taxon>Spermatophyta</taxon>
        <taxon>Magnoliopsida</taxon>
        <taxon>eudicotyledons</taxon>
        <taxon>Gunneridae</taxon>
        <taxon>Pentapetalae</taxon>
        <taxon>rosids</taxon>
        <taxon>malvids</taxon>
        <taxon>Brassicales</taxon>
        <taxon>Brassicaceae</taxon>
        <taxon>Camelineae</taxon>
        <taxon>Arabidopsis</taxon>
    </lineage>
</organism>
<accession>D7ME44</accession>
<dbReference type="EMBL" id="GL348719">
    <property type="protein sequence ID" value="EFH46084.1"/>
    <property type="molecule type" value="Genomic_DNA"/>
</dbReference>
<protein>
    <submittedName>
        <fullName evidence="1">Uncharacterized protein</fullName>
    </submittedName>
</protein>